<evidence type="ECO:0000256" key="17">
    <source>
        <dbReference type="PROSITE-ProRule" id="PRU00433"/>
    </source>
</evidence>
<dbReference type="GO" id="GO:0004130">
    <property type="term" value="F:cytochrome-c peroxidase activity"/>
    <property type="evidence" value="ECO:0007669"/>
    <property type="project" value="TreeGrafter"/>
</dbReference>
<accession>A0AAU7NVS8</accession>
<dbReference type="SUPFAM" id="SSF46626">
    <property type="entry name" value="Cytochrome c"/>
    <property type="match status" value="2"/>
</dbReference>
<sequence length="625" mass="69501">MKKIIILLMAGLLCSQSLNADTAPAQEILPPGYGPLQFEPPAPGSYALPVIGPAADGTVLTSDNQSIQLHELMGDRIVLLSFIYATCSDVSGCPLATAVFHKINRRLQKEPRLAKQLRLLTLSFNPEHDTPEAMRHYGAGFANDTVDWRFLTTATERQLQPILDQYQQSIQKIYDADGQFTGTFSHILRVYLIDQNKRLRNIYSVSFLHADTLINDIKTLLAESDEIKPQTDQPARFQAGDNKQRYEQPDYQTQSIALNQRRGQETDLIAYAENPPLGLPDVPVPADNPLTTEKIALGRKLFYDRRLSLNDTFSCAMCHIPEQGFSSNEMATAVGIEGRSVRRNSPTLYNAAYAPLLFHDGRESTLEQQVWSPLLAHNEMGNPSIGYVIDKINALPDYDGLFESIFDRKAGMETIGQAIASYERTLNSADSPFDRWYYGKQQNAIDAAAKRGFDLFNGKAGCSACHRVEKSHALFSDYRLHNTGIGYRDAMQKTPAKQKIQLAPGVFVEVDSDTIKAVSESKPNDLGRYEISQNPDDSWKYKTPSLRNIALTAPYMHNGSLSSLKEVLRFYNQGGIANENLDPLIKPLQLTDDEITDILAFLQTLTGGNVDELVGDAYAAPVGDR</sequence>
<keyword evidence="11 17" id="KW-0408">Iron</keyword>
<keyword evidence="6 15" id="KW-0479">Metal-binding</keyword>
<gene>
    <name evidence="21" type="ORF">Q9L42_002715</name>
</gene>
<dbReference type="SUPFAM" id="SSF52833">
    <property type="entry name" value="Thioredoxin-like"/>
    <property type="match status" value="1"/>
</dbReference>
<keyword evidence="10 21" id="KW-0560">Oxidoreductase</keyword>
<feature type="signal peptide" evidence="18">
    <location>
        <begin position="1"/>
        <end position="20"/>
    </location>
</feature>
<dbReference type="InterPro" id="IPR036909">
    <property type="entry name" value="Cyt_c-like_dom_sf"/>
</dbReference>
<comment type="similarity">
    <text evidence="3">Belongs to the SCO1/2 family.</text>
</comment>
<feature type="binding site" evidence="15">
    <location>
        <position position="87"/>
    </location>
    <ligand>
        <name>Cu cation</name>
        <dbReference type="ChEBI" id="CHEBI:23378"/>
    </ligand>
</feature>
<evidence type="ECO:0000259" key="20">
    <source>
        <dbReference type="PROSITE" id="PS51352"/>
    </source>
</evidence>
<evidence type="ECO:0000256" key="8">
    <source>
        <dbReference type="ARBA" id="ARBA00022764"/>
    </source>
</evidence>
<feature type="disulfide bond" description="Redox-active" evidence="16">
    <location>
        <begin position="87"/>
        <end position="93"/>
    </location>
</feature>
<keyword evidence="7 18" id="KW-0732">Signal</keyword>
<keyword evidence="22" id="KW-1185">Reference proteome</keyword>
<feature type="domain" description="Cytochrome c" evidence="19">
    <location>
        <begin position="447"/>
        <end position="606"/>
    </location>
</feature>
<comment type="pathway">
    <text evidence="2">One-carbon metabolism; methylamine degradation.</text>
</comment>
<name>A0AAU7NVS8_9GAMM</name>
<dbReference type="AlphaFoldDB" id="A0AAU7NVS8"/>
<dbReference type="Pfam" id="PF03150">
    <property type="entry name" value="CCP_MauG"/>
    <property type="match status" value="1"/>
</dbReference>
<keyword evidence="9" id="KW-0249">Electron transport</keyword>
<dbReference type="InterPro" id="IPR036249">
    <property type="entry name" value="Thioredoxin-like_sf"/>
</dbReference>
<evidence type="ECO:0000256" key="3">
    <source>
        <dbReference type="ARBA" id="ARBA00010996"/>
    </source>
</evidence>
<dbReference type="Pfam" id="PF02630">
    <property type="entry name" value="SCO1-SenC"/>
    <property type="match status" value="1"/>
</dbReference>
<dbReference type="InterPro" id="IPR051395">
    <property type="entry name" value="Cytochrome_c_Peroxidase/MauG"/>
</dbReference>
<proteinExistence type="inferred from homology"/>
<organism evidence="21 22">
    <name type="scientific">Methylomarinum roseum</name>
    <dbReference type="NCBI Taxonomy" id="3067653"/>
    <lineage>
        <taxon>Bacteria</taxon>
        <taxon>Pseudomonadati</taxon>
        <taxon>Pseudomonadota</taxon>
        <taxon>Gammaproteobacteria</taxon>
        <taxon>Methylococcales</taxon>
        <taxon>Methylococcaceae</taxon>
        <taxon>Methylomarinum</taxon>
    </lineage>
</organism>
<keyword evidence="4" id="KW-0813">Transport</keyword>
<dbReference type="PANTHER" id="PTHR30600:SF10">
    <property type="entry name" value="BLL6722 PROTEIN"/>
    <property type="match status" value="1"/>
</dbReference>
<dbReference type="KEGG" id="mech:Q9L42_002715"/>
<dbReference type="PROSITE" id="PS51352">
    <property type="entry name" value="THIOREDOXIN_2"/>
    <property type="match status" value="1"/>
</dbReference>
<dbReference type="GO" id="GO:0046872">
    <property type="term" value="F:metal ion binding"/>
    <property type="evidence" value="ECO:0007669"/>
    <property type="project" value="UniProtKB-KW"/>
</dbReference>
<evidence type="ECO:0000256" key="12">
    <source>
        <dbReference type="ARBA" id="ARBA00023008"/>
    </source>
</evidence>
<evidence type="ECO:0000313" key="21">
    <source>
        <dbReference type="EMBL" id="XBS21048.1"/>
    </source>
</evidence>
<dbReference type="PANTHER" id="PTHR30600">
    <property type="entry name" value="CYTOCHROME C PEROXIDASE-RELATED"/>
    <property type="match status" value="1"/>
</dbReference>
<keyword evidence="8" id="KW-0574">Periplasm</keyword>
<protein>
    <recommendedName>
        <fullName evidence="14">Methylamine utilization protein MauG</fullName>
    </recommendedName>
</protein>
<feature type="chain" id="PRO_5043358270" description="Methylamine utilization protein MauG" evidence="18">
    <location>
        <begin position="21"/>
        <end position="625"/>
    </location>
</feature>
<evidence type="ECO:0000256" key="4">
    <source>
        <dbReference type="ARBA" id="ARBA00022448"/>
    </source>
</evidence>
<dbReference type="InterPro" id="IPR004852">
    <property type="entry name" value="Di-haem_cyt_c_peroxidsae"/>
</dbReference>
<evidence type="ECO:0000256" key="5">
    <source>
        <dbReference type="ARBA" id="ARBA00022617"/>
    </source>
</evidence>
<dbReference type="InterPro" id="IPR003782">
    <property type="entry name" value="SCO1/SenC"/>
</dbReference>
<evidence type="ECO:0000256" key="11">
    <source>
        <dbReference type="ARBA" id="ARBA00023004"/>
    </source>
</evidence>
<feature type="binding site" evidence="15">
    <location>
        <position position="186"/>
    </location>
    <ligand>
        <name>Cu cation</name>
        <dbReference type="ChEBI" id="CHEBI:23378"/>
    </ligand>
</feature>
<feature type="binding site" evidence="15">
    <location>
        <position position="93"/>
    </location>
    <ligand>
        <name>Cu cation</name>
        <dbReference type="ChEBI" id="CHEBI:23378"/>
    </ligand>
</feature>
<dbReference type="Gene3D" id="3.40.30.10">
    <property type="entry name" value="Glutaredoxin"/>
    <property type="match status" value="1"/>
</dbReference>
<dbReference type="Proteomes" id="UP001225378">
    <property type="component" value="Chromosome"/>
</dbReference>
<evidence type="ECO:0000256" key="18">
    <source>
        <dbReference type="SAM" id="SignalP"/>
    </source>
</evidence>
<feature type="domain" description="Thioredoxin" evidence="20">
    <location>
        <begin position="41"/>
        <end position="222"/>
    </location>
</feature>
<dbReference type="GO" id="GO:0042597">
    <property type="term" value="C:periplasmic space"/>
    <property type="evidence" value="ECO:0007669"/>
    <property type="project" value="UniProtKB-SubCell"/>
</dbReference>
<evidence type="ECO:0000256" key="6">
    <source>
        <dbReference type="ARBA" id="ARBA00022723"/>
    </source>
</evidence>
<keyword evidence="5 17" id="KW-0349">Heme</keyword>
<evidence type="ECO:0000256" key="15">
    <source>
        <dbReference type="PIRSR" id="PIRSR603782-1"/>
    </source>
</evidence>
<evidence type="ECO:0000256" key="2">
    <source>
        <dbReference type="ARBA" id="ARBA00004856"/>
    </source>
</evidence>
<dbReference type="InterPro" id="IPR009056">
    <property type="entry name" value="Cyt_c-like_dom"/>
</dbReference>
<evidence type="ECO:0000256" key="1">
    <source>
        <dbReference type="ARBA" id="ARBA00004418"/>
    </source>
</evidence>
<dbReference type="EMBL" id="CP157743">
    <property type="protein sequence ID" value="XBS21048.1"/>
    <property type="molecule type" value="Genomic_DNA"/>
</dbReference>
<evidence type="ECO:0000256" key="13">
    <source>
        <dbReference type="ARBA" id="ARBA00058991"/>
    </source>
</evidence>
<evidence type="ECO:0000259" key="19">
    <source>
        <dbReference type="PROSITE" id="PS51007"/>
    </source>
</evidence>
<dbReference type="Gene3D" id="1.10.760.10">
    <property type="entry name" value="Cytochrome c-like domain"/>
    <property type="match status" value="2"/>
</dbReference>
<dbReference type="InterPro" id="IPR013766">
    <property type="entry name" value="Thioredoxin_domain"/>
</dbReference>
<evidence type="ECO:0000313" key="22">
    <source>
        <dbReference type="Proteomes" id="UP001225378"/>
    </source>
</evidence>
<comment type="function">
    <text evidence="13">Involved in methylamine metabolism. Essential for the maturation of the beta subunit of MADH, presumably via a step in the biosynthesis of tryptophan tryptophylquinone (TTQ), the cofactor of MADH.</text>
</comment>
<evidence type="ECO:0000256" key="7">
    <source>
        <dbReference type="ARBA" id="ARBA00022729"/>
    </source>
</evidence>
<dbReference type="FunFam" id="1.10.760.10:FF:000019">
    <property type="entry name" value="Di-heme cytochrome C peroxidase"/>
    <property type="match status" value="1"/>
</dbReference>
<dbReference type="CDD" id="cd02968">
    <property type="entry name" value="SCO"/>
    <property type="match status" value="1"/>
</dbReference>
<dbReference type="RefSeq" id="WP_349431847.1">
    <property type="nucleotide sequence ID" value="NZ_CP157743.1"/>
</dbReference>
<keyword evidence="12 15" id="KW-0186">Copper</keyword>
<evidence type="ECO:0000256" key="16">
    <source>
        <dbReference type="PIRSR" id="PIRSR603782-2"/>
    </source>
</evidence>
<reference evidence="21 22" key="1">
    <citation type="journal article" date="2024" name="Microbiology">
        <title>Methylomarinum rosea sp. nov., a novel halophilic methanotrophic bacterium from the hypersaline Lake Elton.</title>
        <authorList>
            <person name="Suleimanov R.Z."/>
            <person name="Oshkin I.Y."/>
            <person name="Danilova O.V."/>
            <person name="Suzina N.E."/>
            <person name="Dedysh S.N."/>
        </authorList>
    </citation>
    <scope>NUCLEOTIDE SEQUENCE [LARGE SCALE GENOMIC DNA]</scope>
    <source>
        <strain evidence="21 22">Ch1-1</strain>
    </source>
</reference>
<dbReference type="GO" id="GO:0009055">
    <property type="term" value="F:electron transfer activity"/>
    <property type="evidence" value="ECO:0007669"/>
    <property type="project" value="InterPro"/>
</dbReference>
<dbReference type="PROSITE" id="PS51007">
    <property type="entry name" value="CYTC"/>
    <property type="match status" value="1"/>
</dbReference>
<comment type="subcellular location">
    <subcellularLocation>
        <location evidence="1">Periplasm</location>
    </subcellularLocation>
</comment>
<dbReference type="GO" id="GO:0020037">
    <property type="term" value="F:heme binding"/>
    <property type="evidence" value="ECO:0007669"/>
    <property type="project" value="InterPro"/>
</dbReference>
<keyword evidence="16" id="KW-1015">Disulfide bond</keyword>
<evidence type="ECO:0000256" key="10">
    <source>
        <dbReference type="ARBA" id="ARBA00023002"/>
    </source>
</evidence>
<evidence type="ECO:0000256" key="14">
    <source>
        <dbReference type="ARBA" id="ARBA00073576"/>
    </source>
</evidence>
<keyword evidence="21" id="KW-0575">Peroxidase</keyword>
<evidence type="ECO:0000256" key="9">
    <source>
        <dbReference type="ARBA" id="ARBA00022982"/>
    </source>
</evidence>